<evidence type="ECO:0000256" key="3">
    <source>
        <dbReference type="PIRSR" id="PIRSR620019-1"/>
    </source>
</evidence>
<evidence type="ECO:0000256" key="1">
    <source>
        <dbReference type="ARBA" id="ARBA00022679"/>
    </source>
</evidence>
<dbReference type="Proteomes" id="UP000271708">
    <property type="component" value="Chromosome"/>
</dbReference>
<dbReference type="PROSITE" id="PS00101">
    <property type="entry name" value="HEXAPEP_TRANSFERASES"/>
    <property type="match status" value="1"/>
</dbReference>
<evidence type="ECO:0000313" key="6">
    <source>
        <dbReference type="EMBL" id="QFQ30674.2"/>
    </source>
</evidence>
<dbReference type="KEGG" id="jme:EEW87_010800"/>
<sequence length="208" mass="21367">MMRDLVIVGAGGFGRETVDTVRAINRGKPTWRILGVIDDSPSPANLNRLAALDLPHLGGLAALPPRSAVALCIGAPADRSRLAQRLEPDVELPSLIHPSTQIGSLFRHGHGLITLAGTSIGTNVRVGDHVHLNAHAVIGHDVHLSDFVSVNPNATVSGECAIGTQVLVGAGSTVLQGLTVGRGSTVGAAACVTHDVPATRTVKGVPAR</sequence>
<protein>
    <submittedName>
        <fullName evidence="6">Sugar acetyltransferase</fullName>
    </submittedName>
</protein>
<evidence type="ECO:0000256" key="2">
    <source>
        <dbReference type="ARBA" id="ARBA00022737"/>
    </source>
</evidence>
<name>A0A5P8FP15_9MICO</name>
<dbReference type="InterPro" id="IPR041561">
    <property type="entry name" value="PglD_N"/>
</dbReference>
<feature type="domain" description="PglD N-terminal" evidence="5">
    <location>
        <begin position="4"/>
        <end position="86"/>
    </location>
</feature>
<dbReference type="Gene3D" id="3.40.50.20">
    <property type="match status" value="1"/>
</dbReference>
<dbReference type="AlphaFoldDB" id="A0A5P8FP15"/>
<dbReference type="PANTHER" id="PTHR43300">
    <property type="entry name" value="ACETYLTRANSFERASE"/>
    <property type="match status" value="1"/>
</dbReference>
<dbReference type="CDD" id="cd03360">
    <property type="entry name" value="LbH_AT_putative"/>
    <property type="match status" value="1"/>
</dbReference>
<evidence type="ECO:0000259" key="5">
    <source>
        <dbReference type="Pfam" id="PF17836"/>
    </source>
</evidence>
<dbReference type="InterPro" id="IPR020019">
    <property type="entry name" value="AcTrfase_PglD-like"/>
</dbReference>
<proteinExistence type="predicted"/>
<dbReference type="EMBL" id="CP044548">
    <property type="protein sequence ID" value="QFQ30674.2"/>
    <property type="molecule type" value="Genomic_DNA"/>
</dbReference>
<dbReference type="NCBIfam" id="TIGR03570">
    <property type="entry name" value="NeuD_NnaD"/>
    <property type="match status" value="1"/>
</dbReference>
<dbReference type="SUPFAM" id="SSF51161">
    <property type="entry name" value="Trimeric LpxA-like enzymes"/>
    <property type="match status" value="1"/>
</dbReference>
<evidence type="ECO:0000256" key="4">
    <source>
        <dbReference type="PIRSR" id="PIRSR620019-2"/>
    </source>
</evidence>
<reference evidence="6 7" key="1">
    <citation type="submission" date="2019-09" db="EMBL/GenBank/DDBJ databases">
        <title>Complete Genome Sequence of Janibacter melonis M714 with both human health impact and industrial applications.</title>
        <authorList>
            <person name="Jin M."/>
            <person name="Zhao Q.R."/>
        </authorList>
    </citation>
    <scope>NUCLEOTIDE SEQUENCE [LARGE SCALE GENOMIC DNA]</scope>
    <source>
        <strain evidence="6 7">M714</strain>
    </source>
</reference>
<dbReference type="InterPro" id="IPR050179">
    <property type="entry name" value="Trans_hexapeptide_repeat"/>
</dbReference>
<dbReference type="GO" id="GO:0016740">
    <property type="term" value="F:transferase activity"/>
    <property type="evidence" value="ECO:0007669"/>
    <property type="project" value="UniProtKB-KW"/>
</dbReference>
<dbReference type="Gene3D" id="2.160.10.10">
    <property type="entry name" value="Hexapeptide repeat proteins"/>
    <property type="match status" value="1"/>
</dbReference>
<evidence type="ECO:0000313" key="7">
    <source>
        <dbReference type="Proteomes" id="UP000271708"/>
    </source>
</evidence>
<accession>A0A5P8FP15</accession>
<keyword evidence="1 6" id="KW-0808">Transferase</keyword>
<feature type="site" description="Increases basicity of active site His" evidence="3">
    <location>
        <position position="141"/>
    </location>
</feature>
<dbReference type="PANTHER" id="PTHR43300:SF7">
    <property type="entry name" value="UDP-N-ACETYLBACILLOSAMINE N-ACETYLTRANSFERASE"/>
    <property type="match status" value="1"/>
</dbReference>
<dbReference type="Pfam" id="PF17836">
    <property type="entry name" value="PglD_N"/>
    <property type="match status" value="1"/>
</dbReference>
<dbReference type="InterPro" id="IPR018357">
    <property type="entry name" value="Hexapep_transf_CS"/>
</dbReference>
<feature type="active site" description="Proton acceptor" evidence="3">
    <location>
        <position position="140"/>
    </location>
</feature>
<dbReference type="InterPro" id="IPR011004">
    <property type="entry name" value="Trimer_LpxA-like_sf"/>
</dbReference>
<keyword evidence="2" id="KW-0677">Repeat</keyword>
<gene>
    <name evidence="6" type="ORF">EEW87_010800</name>
</gene>
<organism evidence="6 7">
    <name type="scientific">Janibacter melonis</name>
    <dbReference type="NCBI Taxonomy" id="262209"/>
    <lineage>
        <taxon>Bacteria</taxon>
        <taxon>Bacillati</taxon>
        <taxon>Actinomycetota</taxon>
        <taxon>Actinomycetes</taxon>
        <taxon>Micrococcales</taxon>
        <taxon>Intrasporangiaceae</taxon>
        <taxon>Janibacter</taxon>
    </lineage>
</organism>
<feature type="binding site" evidence="4">
    <location>
        <position position="74"/>
    </location>
    <ligand>
        <name>substrate</name>
    </ligand>
</feature>